<proteinExistence type="predicted"/>
<name>A0A381Y5S5_9ZZZZ</name>
<dbReference type="AlphaFoldDB" id="A0A381Y5S5"/>
<sequence>MTTLIPSLFFVLVSFAKGDLLYPENGAELNHIQVLFELR</sequence>
<evidence type="ECO:0000313" key="1">
    <source>
        <dbReference type="EMBL" id="SVA71843.1"/>
    </source>
</evidence>
<accession>A0A381Y5S5</accession>
<organism evidence="1">
    <name type="scientific">marine metagenome</name>
    <dbReference type="NCBI Taxonomy" id="408172"/>
    <lineage>
        <taxon>unclassified sequences</taxon>
        <taxon>metagenomes</taxon>
        <taxon>ecological metagenomes</taxon>
    </lineage>
</organism>
<dbReference type="EMBL" id="UINC01017357">
    <property type="protein sequence ID" value="SVA71843.1"/>
    <property type="molecule type" value="Genomic_DNA"/>
</dbReference>
<gene>
    <name evidence="1" type="ORF">METZ01_LOCUS124697</name>
</gene>
<reference evidence="1" key="1">
    <citation type="submission" date="2018-05" db="EMBL/GenBank/DDBJ databases">
        <authorList>
            <person name="Lanie J.A."/>
            <person name="Ng W.-L."/>
            <person name="Kazmierczak K.M."/>
            <person name="Andrzejewski T.M."/>
            <person name="Davidsen T.M."/>
            <person name="Wayne K.J."/>
            <person name="Tettelin H."/>
            <person name="Glass J.I."/>
            <person name="Rusch D."/>
            <person name="Podicherti R."/>
            <person name="Tsui H.-C.T."/>
            <person name="Winkler M.E."/>
        </authorList>
    </citation>
    <scope>NUCLEOTIDE SEQUENCE</scope>
</reference>
<protein>
    <submittedName>
        <fullName evidence="1">Uncharacterized protein</fullName>
    </submittedName>
</protein>